<name>A0A2P2PFY6_RHIMU</name>
<proteinExistence type="predicted"/>
<evidence type="ECO:0000313" key="1">
    <source>
        <dbReference type="EMBL" id="MBX53660.1"/>
    </source>
</evidence>
<protein>
    <submittedName>
        <fullName evidence="1">Uncharacterized protein</fullName>
    </submittedName>
</protein>
<accession>A0A2P2PFY6</accession>
<dbReference type="EMBL" id="GGEC01073176">
    <property type="protein sequence ID" value="MBX53660.1"/>
    <property type="molecule type" value="Transcribed_RNA"/>
</dbReference>
<sequence length="23" mass="2737">MQVKIQTKMGKLGTFVRRNNSNW</sequence>
<reference evidence="1" key="1">
    <citation type="submission" date="2018-02" db="EMBL/GenBank/DDBJ databases">
        <title>Rhizophora mucronata_Transcriptome.</title>
        <authorList>
            <person name="Meera S.P."/>
            <person name="Sreeshan A."/>
            <person name="Augustine A."/>
        </authorList>
    </citation>
    <scope>NUCLEOTIDE SEQUENCE</scope>
    <source>
        <tissue evidence="1">Leaf</tissue>
    </source>
</reference>
<dbReference type="AlphaFoldDB" id="A0A2P2PFY6"/>
<organism evidence="1">
    <name type="scientific">Rhizophora mucronata</name>
    <name type="common">Asiatic mangrove</name>
    <dbReference type="NCBI Taxonomy" id="61149"/>
    <lineage>
        <taxon>Eukaryota</taxon>
        <taxon>Viridiplantae</taxon>
        <taxon>Streptophyta</taxon>
        <taxon>Embryophyta</taxon>
        <taxon>Tracheophyta</taxon>
        <taxon>Spermatophyta</taxon>
        <taxon>Magnoliopsida</taxon>
        <taxon>eudicotyledons</taxon>
        <taxon>Gunneridae</taxon>
        <taxon>Pentapetalae</taxon>
        <taxon>rosids</taxon>
        <taxon>fabids</taxon>
        <taxon>Malpighiales</taxon>
        <taxon>Rhizophoraceae</taxon>
        <taxon>Rhizophora</taxon>
    </lineage>
</organism>